<dbReference type="InterPro" id="IPR005467">
    <property type="entry name" value="His_kinase_dom"/>
</dbReference>
<evidence type="ECO:0000313" key="13">
    <source>
        <dbReference type="EMBL" id="QTE23288.1"/>
    </source>
</evidence>
<dbReference type="KEGG" id="pcea:J3359_03150"/>
<dbReference type="Gene3D" id="3.30.565.10">
    <property type="entry name" value="Histidine kinase-like ATPase, C-terminal domain"/>
    <property type="match status" value="1"/>
</dbReference>
<keyword evidence="4" id="KW-0808">Transferase</keyword>
<dbReference type="SUPFAM" id="SSF48452">
    <property type="entry name" value="TPR-like"/>
    <property type="match status" value="2"/>
</dbReference>
<keyword evidence="11" id="KW-0812">Transmembrane</keyword>
<dbReference type="GO" id="GO:0005524">
    <property type="term" value="F:ATP binding"/>
    <property type="evidence" value="ECO:0007669"/>
    <property type="project" value="UniProtKB-KW"/>
</dbReference>
<evidence type="ECO:0000259" key="12">
    <source>
        <dbReference type="PROSITE" id="PS50109"/>
    </source>
</evidence>
<dbReference type="SUPFAM" id="SSF55874">
    <property type="entry name" value="ATPase domain of HSP90 chaperone/DNA topoisomerase II/histidine kinase"/>
    <property type="match status" value="1"/>
</dbReference>
<evidence type="ECO:0000256" key="11">
    <source>
        <dbReference type="SAM" id="Phobius"/>
    </source>
</evidence>
<dbReference type="Gene3D" id="1.20.5.1930">
    <property type="match status" value="1"/>
</dbReference>
<dbReference type="InterPro" id="IPR011712">
    <property type="entry name" value="Sig_transdc_His_kin_sub3_dim/P"/>
</dbReference>
<gene>
    <name evidence="13" type="ORF">J3359_03150</name>
</gene>
<dbReference type="AlphaFoldDB" id="A0A975CPC4"/>
<name>A0A975CPC4_9FLAO</name>
<feature type="coiled-coil region" evidence="10">
    <location>
        <begin position="507"/>
        <end position="569"/>
    </location>
</feature>
<dbReference type="Pfam" id="PF13374">
    <property type="entry name" value="TPR_10"/>
    <property type="match status" value="1"/>
</dbReference>
<keyword evidence="8" id="KW-0902">Two-component regulatory system</keyword>
<keyword evidence="14" id="KW-1185">Reference proteome</keyword>
<evidence type="ECO:0000256" key="4">
    <source>
        <dbReference type="ARBA" id="ARBA00022679"/>
    </source>
</evidence>
<feature type="transmembrane region" description="Helical" evidence="11">
    <location>
        <begin position="412"/>
        <end position="432"/>
    </location>
</feature>
<dbReference type="InterPro" id="IPR050482">
    <property type="entry name" value="Sensor_HK_TwoCompSys"/>
</dbReference>
<dbReference type="PANTHER" id="PTHR24421">
    <property type="entry name" value="NITRATE/NITRITE SENSOR PROTEIN NARX-RELATED"/>
    <property type="match status" value="1"/>
</dbReference>
<evidence type="ECO:0000256" key="2">
    <source>
        <dbReference type="ARBA" id="ARBA00012438"/>
    </source>
</evidence>
<evidence type="ECO:0000256" key="3">
    <source>
        <dbReference type="ARBA" id="ARBA00022553"/>
    </source>
</evidence>
<keyword evidence="3" id="KW-0597">Phosphoprotein</keyword>
<dbReference type="RefSeq" id="WP_208079299.1">
    <property type="nucleotide sequence ID" value="NZ_CP071869.1"/>
</dbReference>
<evidence type="ECO:0000313" key="14">
    <source>
        <dbReference type="Proteomes" id="UP000663920"/>
    </source>
</evidence>
<evidence type="ECO:0000256" key="8">
    <source>
        <dbReference type="ARBA" id="ARBA00023012"/>
    </source>
</evidence>
<evidence type="ECO:0000256" key="1">
    <source>
        <dbReference type="ARBA" id="ARBA00000085"/>
    </source>
</evidence>
<protein>
    <recommendedName>
        <fullName evidence="2">histidine kinase</fullName>
        <ecNumber evidence="2">2.7.13.3</ecNumber>
    </recommendedName>
</protein>
<evidence type="ECO:0000256" key="10">
    <source>
        <dbReference type="SAM" id="Coils"/>
    </source>
</evidence>
<dbReference type="SMART" id="SM00028">
    <property type="entry name" value="TPR"/>
    <property type="match status" value="8"/>
</dbReference>
<dbReference type="Pfam" id="PF13424">
    <property type="entry name" value="TPR_12"/>
    <property type="match status" value="3"/>
</dbReference>
<feature type="coiled-coil region" evidence="10">
    <location>
        <begin position="362"/>
        <end position="399"/>
    </location>
</feature>
<keyword evidence="9" id="KW-0802">TPR repeat</keyword>
<dbReference type="EMBL" id="CP071869">
    <property type="protein sequence ID" value="QTE23288.1"/>
    <property type="molecule type" value="Genomic_DNA"/>
</dbReference>
<keyword evidence="6" id="KW-0418">Kinase</keyword>
<dbReference type="PROSITE" id="PS50293">
    <property type="entry name" value="TPR_REGION"/>
    <property type="match status" value="1"/>
</dbReference>
<sequence length="679" mass="77946">MTVIDSLLLVLNTQKDTIKIKTLNELAWEYRKADSKKASIYASNAKAMSDSLSYLDGTLTCLNRLGAIAIYQKNIKEAEELYLKILKEEIKRNNDYGIARAYNQLGLIYTEKGEFSKALAHTLKAEEKFELLKKTNIVAITSNNIGDLYRRLGNYKQAMQYFLKSLNIKEKSGNKEAIALTLQNIGVFQIDLQNYKMALNYLTKSEIIFEDINDQYELSKTYNNIGLSFFSLKEYEKALKYYNQSIELKKRLSLKEKDYSTYNNLGTIYHQKGLLNLALSSYKEALEIEKDASIYNNIAHIYFQKHDYNQASTFYKKALGEAEISSQRFERMGTLNNLSDVYSKLKNYPLAIHYNESYLKLRDSLENDYKGAINLKMDYEEKQKQVELLEKDKEISQITLEKKVVENRRKTILIYSLLIGLILVSLLFFAIIKVKRHKQLAKLAEQNSLIESQKVEELLKRQELKSMNAMMIGQEEERKRIARDLHDRLGSMLAMVKNHFKSVETSIDNLKDTNTKLYKKANKLLDEACEEVRKISQDMASGVLTKFGLTAALEDLKDTLEESKQLEVEFVSHGLNDRLPLELEISIYRVIQELISNILKHAKASEITIQLLKGKNGLNIIVEDNGIGFETSEAKLGMGLKNIEARIDGLNGELKIDSTLRKGTTITVDIPLKNKKQND</sequence>
<dbReference type="InterPro" id="IPR019734">
    <property type="entry name" value="TPR_rpt"/>
</dbReference>
<feature type="repeat" description="TPR" evidence="9">
    <location>
        <begin position="259"/>
        <end position="292"/>
    </location>
</feature>
<dbReference type="PROSITE" id="PS50005">
    <property type="entry name" value="TPR"/>
    <property type="match status" value="3"/>
</dbReference>
<keyword evidence="5" id="KW-0547">Nucleotide-binding</keyword>
<feature type="repeat" description="TPR" evidence="9">
    <location>
        <begin position="139"/>
        <end position="172"/>
    </location>
</feature>
<organism evidence="13 14">
    <name type="scientific">Polaribacter cellanae</name>
    <dbReference type="NCBI Taxonomy" id="2818493"/>
    <lineage>
        <taxon>Bacteria</taxon>
        <taxon>Pseudomonadati</taxon>
        <taxon>Bacteroidota</taxon>
        <taxon>Flavobacteriia</taxon>
        <taxon>Flavobacteriales</taxon>
        <taxon>Flavobacteriaceae</taxon>
    </lineage>
</organism>
<feature type="domain" description="Histidine kinase" evidence="12">
    <location>
        <begin position="480"/>
        <end position="674"/>
    </location>
</feature>
<evidence type="ECO:0000256" key="9">
    <source>
        <dbReference type="PROSITE-ProRule" id="PRU00339"/>
    </source>
</evidence>
<evidence type="ECO:0000256" key="5">
    <source>
        <dbReference type="ARBA" id="ARBA00022741"/>
    </source>
</evidence>
<reference evidence="13 14" key="1">
    <citation type="submission" date="2021-03" db="EMBL/GenBank/DDBJ databases">
        <title>Complete genome of Polaribacter_sp.SM13.</title>
        <authorList>
            <person name="Jeong S.W."/>
            <person name="Bae J.W."/>
        </authorList>
    </citation>
    <scope>NUCLEOTIDE SEQUENCE [LARGE SCALE GENOMIC DNA]</scope>
    <source>
        <strain evidence="13 14">SM13</strain>
    </source>
</reference>
<dbReference type="EC" id="2.7.13.3" evidence="2"/>
<dbReference type="GO" id="GO:0000155">
    <property type="term" value="F:phosphorelay sensor kinase activity"/>
    <property type="evidence" value="ECO:0007669"/>
    <property type="project" value="InterPro"/>
</dbReference>
<dbReference type="PANTHER" id="PTHR24421:SF10">
    <property type="entry name" value="NITRATE_NITRITE SENSOR PROTEIN NARQ"/>
    <property type="match status" value="1"/>
</dbReference>
<dbReference type="InterPro" id="IPR003594">
    <property type="entry name" value="HATPase_dom"/>
</dbReference>
<keyword evidence="7" id="KW-0067">ATP-binding</keyword>
<dbReference type="CDD" id="cd16917">
    <property type="entry name" value="HATPase_UhpB-NarQ-NarX-like"/>
    <property type="match status" value="1"/>
</dbReference>
<dbReference type="Pfam" id="PF02518">
    <property type="entry name" value="HATPase_c"/>
    <property type="match status" value="1"/>
</dbReference>
<dbReference type="Pfam" id="PF07730">
    <property type="entry name" value="HisKA_3"/>
    <property type="match status" value="1"/>
</dbReference>
<dbReference type="Proteomes" id="UP000663920">
    <property type="component" value="Chromosome"/>
</dbReference>
<keyword evidence="11" id="KW-0472">Membrane</keyword>
<feature type="repeat" description="TPR" evidence="9">
    <location>
        <begin position="219"/>
        <end position="252"/>
    </location>
</feature>
<proteinExistence type="predicted"/>
<dbReference type="SMART" id="SM00387">
    <property type="entry name" value="HATPase_c"/>
    <property type="match status" value="1"/>
</dbReference>
<keyword evidence="10" id="KW-0175">Coiled coil</keyword>
<accession>A0A975CPC4</accession>
<evidence type="ECO:0000256" key="6">
    <source>
        <dbReference type="ARBA" id="ARBA00022777"/>
    </source>
</evidence>
<dbReference type="PROSITE" id="PS50109">
    <property type="entry name" value="HIS_KIN"/>
    <property type="match status" value="1"/>
</dbReference>
<comment type="catalytic activity">
    <reaction evidence="1">
        <text>ATP + protein L-histidine = ADP + protein N-phospho-L-histidine.</text>
        <dbReference type="EC" id="2.7.13.3"/>
    </reaction>
</comment>
<dbReference type="InterPro" id="IPR036890">
    <property type="entry name" value="HATPase_C_sf"/>
</dbReference>
<evidence type="ECO:0000256" key="7">
    <source>
        <dbReference type="ARBA" id="ARBA00022840"/>
    </source>
</evidence>
<dbReference type="Gene3D" id="1.25.40.10">
    <property type="entry name" value="Tetratricopeptide repeat domain"/>
    <property type="match status" value="3"/>
</dbReference>
<dbReference type="GO" id="GO:0016020">
    <property type="term" value="C:membrane"/>
    <property type="evidence" value="ECO:0007669"/>
    <property type="project" value="InterPro"/>
</dbReference>
<keyword evidence="11" id="KW-1133">Transmembrane helix</keyword>
<dbReference type="GO" id="GO:0046983">
    <property type="term" value="F:protein dimerization activity"/>
    <property type="evidence" value="ECO:0007669"/>
    <property type="project" value="InterPro"/>
</dbReference>
<dbReference type="InterPro" id="IPR011990">
    <property type="entry name" value="TPR-like_helical_dom_sf"/>
</dbReference>